<dbReference type="GO" id="GO:0005484">
    <property type="term" value="F:SNAP receptor activity"/>
    <property type="evidence" value="ECO:0007669"/>
    <property type="project" value="TreeGrafter"/>
</dbReference>
<dbReference type="GO" id="GO:0015031">
    <property type="term" value="P:protein transport"/>
    <property type="evidence" value="ECO:0007669"/>
    <property type="project" value="UniProtKB-KW"/>
</dbReference>
<dbReference type="AlphaFoldDB" id="A0A0D0DX39"/>
<reference evidence="13" key="2">
    <citation type="submission" date="2015-01" db="EMBL/GenBank/DDBJ databases">
        <title>Evolutionary Origins and Diversification of the Mycorrhizal Mutualists.</title>
        <authorList>
            <consortium name="DOE Joint Genome Institute"/>
            <consortium name="Mycorrhizal Genomics Consortium"/>
            <person name="Kohler A."/>
            <person name="Kuo A."/>
            <person name="Nagy L.G."/>
            <person name="Floudas D."/>
            <person name="Copeland A."/>
            <person name="Barry K.W."/>
            <person name="Cichocki N."/>
            <person name="Veneault-Fourrey C."/>
            <person name="LaButti K."/>
            <person name="Lindquist E.A."/>
            <person name="Lipzen A."/>
            <person name="Lundell T."/>
            <person name="Morin E."/>
            <person name="Murat C."/>
            <person name="Riley R."/>
            <person name="Ohm R."/>
            <person name="Sun H."/>
            <person name="Tunlid A."/>
            <person name="Henrissat B."/>
            <person name="Grigoriev I.V."/>
            <person name="Hibbett D.S."/>
            <person name="Martin F."/>
        </authorList>
    </citation>
    <scope>NUCLEOTIDE SEQUENCE [LARGE SCALE GENOMIC DNA]</scope>
    <source>
        <strain evidence="13">Ve08.2h10</strain>
    </source>
</reference>
<keyword evidence="8 11" id="KW-1133">Transmembrane helix</keyword>
<evidence type="ECO:0000256" key="4">
    <source>
        <dbReference type="ARBA" id="ARBA00022692"/>
    </source>
</evidence>
<evidence type="ECO:0000313" key="12">
    <source>
        <dbReference type="EMBL" id="KIK94571.1"/>
    </source>
</evidence>
<dbReference type="InParanoid" id="A0A0D0DX39"/>
<comment type="subcellular location">
    <subcellularLocation>
        <location evidence="1">Endoplasmic reticulum membrane</location>
        <topology evidence="1">Single-pass type IV membrane protein</topology>
    </subcellularLocation>
</comment>
<keyword evidence="7" id="KW-0653">Protein transport</keyword>
<reference evidence="12 13" key="1">
    <citation type="submission" date="2014-04" db="EMBL/GenBank/DDBJ databases">
        <authorList>
            <consortium name="DOE Joint Genome Institute"/>
            <person name="Kuo A."/>
            <person name="Kohler A."/>
            <person name="Jargeat P."/>
            <person name="Nagy L.G."/>
            <person name="Floudas D."/>
            <person name="Copeland A."/>
            <person name="Barry K.W."/>
            <person name="Cichocki N."/>
            <person name="Veneault-Fourrey C."/>
            <person name="LaButti K."/>
            <person name="Lindquist E.A."/>
            <person name="Lipzen A."/>
            <person name="Lundell T."/>
            <person name="Morin E."/>
            <person name="Murat C."/>
            <person name="Sun H."/>
            <person name="Tunlid A."/>
            <person name="Henrissat B."/>
            <person name="Grigoriev I.V."/>
            <person name="Hibbett D.S."/>
            <person name="Martin F."/>
            <person name="Nordberg H.P."/>
            <person name="Cantor M.N."/>
            <person name="Hua S.X."/>
        </authorList>
    </citation>
    <scope>NUCLEOTIDE SEQUENCE [LARGE SCALE GENOMIC DNA]</scope>
    <source>
        <strain evidence="12 13">Ve08.2h10</strain>
    </source>
</reference>
<evidence type="ECO:0000256" key="3">
    <source>
        <dbReference type="ARBA" id="ARBA00022448"/>
    </source>
</evidence>
<evidence type="ECO:0000256" key="6">
    <source>
        <dbReference type="ARBA" id="ARBA00022892"/>
    </source>
</evidence>
<name>A0A0D0DX39_9AGAM</name>
<proteinExistence type="inferred from homology"/>
<dbReference type="EMBL" id="KN825097">
    <property type="protein sequence ID" value="KIK94571.1"/>
    <property type="molecule type" value="Genomic_DNA"/>
</dbReference>
<dbReference type="PANTHER" id="PTHR13050:SF7">
    <property type="entry name" value="VESICLE TRANSPORT PROTEIN USE1"/>
    <property type="match status" value="1"/>
</dbReference>
<keyword evidence="4 11" id="KW-0812">Transmembrane</keyword>
<dbReference type="HOGENOM" id="CLU_083976_0_0_1"/>
<evidence type="ECO:0000256" key="1">
    <source>
        <dbReference type="ARBA" id="ARBA00004163"/>
    </source>
</evidence>
<protein>
    <submittedName>
        <fullName evidence="12">Unplaced genomic scaffold scaffold_275, whole genome shotgun sequence</fullName>
    </submittedName>
</protein>
<keyword evidence="6" id="KW-0931">ER-Golgi transport</keyword>
<evidence type="ECO:0000313" key="13">
    <source>
        <dbReference type="Proteomes" id="UP000054538"/>
    </source>
</evidence>
<evidence type="ECO:0000256" key="9">
    <source>
        <dbReference type="ARBA" id="ARBA00023136"/>
    </source>
</evidence>
<keyword evidence="9 11" id="KW-0472">Membrane</keyword>
<dbReference type="OrthoDB" id="4506189at2759"/>
<dbReference type="CDD" id="cd15860">
    <property type="entry name" value="SNARE_USE1"/>
    <property type="match status" value="1"/>
</dbReference>
<comment type="similarity">
    <text evidence="2">Belongs to the USE1 family.</text>
</comment>
<evidence type="ECO:0000256" key="5">
    <source>
        <dbReference type="ARBA" id="ARBA00022824"/>
    </source>
</evidence>
<gene>
    <name evidence="12" type="ORF">PAXRUDRAFT_827848</name>
</gene>
<dbReference type="Proteomes" id="UP000054538">
    <property type="component" value="Unassembled WGS sequence"/>
</dbReference>
<organism evidence="12 13">
    <name type="scientific">Paxillus rubicundulus Ve08.2h10</name>
    <dbReference type="NCBI Taxonomy" id="930991"/>
    <lineage>
        <taxon>Eukaryota</taxon>
        <taxon>Fungi</taxon>
        <taxon>Dikarya</taxon>
        <taxon>Basidiomycota</taxon>
        <taxon>Agaricomycotina</taxon>
        <taxon>Agaricomycetes</taxon>
        <taxon>Agaricomycetidae</taxon>
        <taxon>Boletales</taxon>
        <taxon>Paxilineae</taxon>
        <taxon>Paxillaceae</taxon>
        <taxon>Paxillus</taxon>
    </lineage>
</organism>
<evidence type="ECO:0000256" key="2">
    <source>
        <dbReference type="ARBA" id="ARBA00007891"/>
    </source>
</evidence>
<keyword evidence="13" id="KW-1185">Reference proteome</keyword>
<dbReference type="GO" id="GO:0006890">
    <property type="term" value="P:retrograde vesicle-mediated transport, Golgi to endoplasmic reticulum"/>
    <property type="evidence" value="ECO:0007669"/>
    <property type="project" value="TreeGrafter"/>
</dbReference>
<evidence type="ECO:0000256" key="7">
    <source>
        <dbReference type="ARBA" id="ARBA00022927"/>
    </source>
</evidence>
<dbReference type="GO" id="GO:0031201">
    <property type="term" value="C:SNARE complex"/>
    <property type="evidence" value="ECO:0007669"/>
    <property type="project" value="TreeGrafter"/>
</dbReference>
<dbReference type="PANTHER" id="PTHR13050">
    <property type="entry name" value="USE1-LIKE PROTEIN"/>
    <property type="match status" value="1"/>
</dbReference>
<feature type="transmembrane region" description="Helical" evidence="11">
    <location>
        <begin position="254"/>
        <end position="279"/>
    </location>
</feature>
<evidence type="ECO:0000256" key="10">
    <source>
        <dbReference type="SAM" id="MobiDB-lite"/>
    </source>
</evidence>
<accession>A0A0D0DX39</accession>
<evidence type="ECO:0000256" key="8">
    <source>
        <dbReference type="ARBA" id="ARBA00022989"/>
    </source>
</evidence>
<dbReference type="Pfam" id="PF09753">
    <property type="entry name" value="Use1"/>
    <property type="match status" value="1"/>
</dbReference>
<dbReference type="GO" id="GO:0005789">
    <property type="term" value="C:endoplasmic reticulum membrane"/>
    <property type="evidence" value="ECO:0007669"/>
    <property type="project" value="UniProtKB-SubCell"/>
</dbReference>
<sequence length="282" mass="31940">MRTDEQMIHDRINLPRLVKRLEQSVQEDDWTKSSPRNRDTWIKAQATLQKIRHAQLLLKNVELDDDDATPASERRYQHFRTTLEHLQDYMLRVEQQVAPPIRRPKALLPSMRPPVAKSPATRETAESQNPPVEATLIPAEPSPSTPDVDLVPTPSTLPEPRVFENASTSSAVAAPTSSKIIATPTILQNSRALQDELAEQLALMATQLRRNATHFSESLQNDKTVMEVMQEKLEGNFDFMKRERIRLRDFRGKSGGTTCLAIMSVIVVLVAFILMVFLVRVT</sequence>
<dbReference type="InterPro" id="IPR019150">
    <property type="entry name" value="Vesicle_transport_protein_Use1"/>
</dbReference>
<keyword evidence="5" id="KW-0256">Endoplasmic reticulum</keyword>
<evidence type="ECO:0000256" key="11">
    <source>
        <dbReference type="SAM" id="Phobius"/>
    </source>
</evidence>
<feature type="region of interest" description="Disordered" evidence="10">
    <location>
        <begin position="105"/>
        <end position="149"/>
    </location>
</feature>
<keyword evidence="3" id="KW-0813">Transport</keyword>
<dbReference type="STRING" id="930991.A0A0D0DX39"/>